<dbReference type="EMBL" id="CAEZWJ010000030">
    <property type="protein sequence ID" value="CAB4657355.1"/>
    <property type="molecule type" value="Genomic_DNA"/>
</dbReference>
<accession>A0A6J6LAI4</accession>
<proteinExistence type="predicted"/>
<reference evidence="1" key="1">
    <citation type="submission" date="2020-05" db="EMBL/GenBank/DDBJ databases">
        <authorList>
            <person name="Chiriac C."/>
            <person name="Salcher M."/>
            <person name="Ghai R."/>
            <person name="Kavagutti S V."/>
        </authorList>
    </citation>
    <scope>NUCLEOTIDE SEQUENCE</scope>
</reference>
<gene>
    <name evidence="1" type="ORF">UFOPK2214_01000</name>
</gene>
<evidence type="ECO:0000313" key="1">
    <source>
        <dbReference type="EMBL" id="CAB4657355.1"/>
    </source>
</evidence>
<protein>
    <submittedName>
        <fullName evidence="1">Unannotated protein</fullName>
    </submittedName>
</protein>
<name>A0A6J6LAI4_9ZZZZ</name>
<sequence>MSLKHRGSVMGLFGGPPKLKYSDFSGSNIPLDKEQLLKEYVMYGLDLATIGSDGHPLSIVHMNQEIKRRGLDPHSVMDLRAFLLHKGLMRRSQ</sequence>
<dbReference type="AlphaFoldDB" id="A0A6J6LAI4"/>
<organism evidence="1">
    <name type="scientific">freshwater metagenome</name>
    <dbReference type="NCBI Taxonomy" id="449393"/>
    <lineage>
        <taxon>unclassified sequences</taxon>
        <taxon>metagenomes</taxon>
        <taxon>ecological metagenomes</taxon>
    </lineage>
</organism>